<keyword evidence="3" id="KW-1185">Reference proteome</keyword>
<feature type="region of interest" description="Disordered" evidence="1">
    <location>
        <begin position="320"/>
        <end position="385"/>
    </location>
</feature>
<protein>
    <submittedName>
        <fullName evidence="2">Uncharacterized protein</fullName>
    </submittedName>
</protein>
<feature type="region of interest" description="Disordered" evidence="1">
    <location>
        <begin position="513"/>
        <end position="565"/>
    </location>
</feature>
<feature type="compositionally biased region" description="Gly residues" evidence="1">
    <location>
        <begin position="331"/>
        <end position="347"/>
    </location>
</feature>
<sequence length="565" mass="62746">MPTTTAAASRQHPRVESTTSDLQTLPMHLFPAPNAKPQLPHTILDLTPKLLLCLARDSCIQQSIPCTLLEFLDWRYRYRNLLDSESDRTLSGLWRYDERNNSFIIRCMPSPVHKSISEGLSWNILQAVYCSIKVNPILNGIHVHTNRDITELGPTKNSSRCPDLQIEVQTTQQDIFISGIIVEVGFSQSLASLYEKATGWFQDLPDLHMCILVDITEQAQEYVDSAGQKISKSKAKKVQNEWPDWLMRDASSTLTLKEEIVRRIGGGMIKTKAEGEQVLVGIKEDLRKWLLEKDGQEVLIPALVEPMDATIYVYARAGNDESEQVDSDGQVGDGQVGDGQVGDGQVGEGISPHAAGSDARYPDGDDDNNNYSSFNSSSSITISSDSETDSTGLSLIFSAPFLASSKPIPPSSHVPTYLAFTIAELYGPLPQPTPSRINSNSESPLVSTIPSGLLGVIPPTIRPHAHKMITITFDELAKLVLDSSAQLKKERAKLRAGKMVDREWLKVCKSMREASEAKKREERRSERAERVVQRRKRKAQDDDVEVGPQDTDEERAGTRVRKIRG</sequence>
<feature type="compositionally biased region" description="Basic and acidic residues" evidence="1">
    <location>
        <begin position="513"/>
        <end position="532"/>
    </location>
</feature>
<evidence type="ECO:0000313" key="2">
    <source>
        <dbReference type="EMBL" id="RPB25782.1"/>
    </source>
</evidence>
<proteinExistence type="predicted"/>
<accession>A0A3N4LX90</accession>
<evidence type="ECO:0000256" key="1">
    <source>
        <dbReference type="SAM" id="MobiDB-lite"/>
    </source>
</evidence>
<dbReference type="OrthoDB" id="3563140at2759"/>
<dbReference type="AlphaFoldDB" id="A0A3N4LX90"/>
<feature type="compositionally biased region" description="Low complexity" evidence="1">
    <location>
        <begin position="369"/>
        <end position="385"/>
    </location>
</feature>
<reference evidence="2 3" key="1">
    <citation type="journal article" date="2018" name="Nat. Ecol. Evol.">
        <title>Pezizomycetes genomes reveal the molecular basis of ectomycorrhizal truffle lifestyle.</title>
        <authorList>
            <person name="Murat C."/>
            <person name="Payen T."/>
            <person name="Noel B."/>
            <person name="Kuo A."/>
            <person name="Morin E."/>
            <person name="Chen J."/>
            <person name="Kohler A."/>
            <person name="Krizsan K."/>
            <person name="Balestrini R."/>
            <person name="Da Silva C."/>
            <person name="Montanini B."/>
            <person name="Hainaut M."/>
            <person name="Levati E."/>
            <person name="Barry K.W."/>
            <person name="Belfiori B."/>
            <person name="Cichocki N."/>
            <person name="Clum A."/>
            <person name="Dockter R.B."/>
            <person name="Fauchery L."/>
            <person name="Guy J."/>
            <person name="Iotti M."/>
            <person name="Le Tacon F."/>
            <person name="Lindquist E.A."/>
            <person name="Lipzen A."/>
            <person name="Malagnac F."/>
            <person name="Mello A."/>
            <person name="Molinier V."/>
            <person name="Miyauchi S."/>
            <person name="Poulain J."/>
            <person name="Riccioni C."/>
            <person name="Rubini A."/>
            <person name="Sitrit Y."/>
            <person name="Splivallo R."/>
            <person name="Traeger S."/>
            <person name="Wang M."/>
            <person name="Zifcakova L."/>
            <person name="Wipf D."/>
            <person name="Zambonelli A."/>
            <person name="Paolocci F."/>
            <person name="Nowrousian M."/>
            <person name="Ottonello S."/>
            <person name="Baldrian P."/>
            <person name="Spatafora J.W."/>
            <person name="Henrissat B."/>
            <person name="Nagy L.G."/>
            <person name="Aury J.M."/>
            <person name="Wincker P."/>
            <person name="Grigoriev I.V."/>
            <person name="Bonfante P."/>
            <person name="Martin F.M."/>
        </authorList>
    </citation>
    <scope>NUCLEOTIDE SEQUENCE [LARGE SCALE GENOMIC DNA]</scope>
    <source>
        <strain evidence="2 3">ATCC MYA-4762</strain>
    </source>
</reference>
<dbReference type="InParanoid" id="A0A3N4LX90"/>
<organism evidence="2 3">
    <name type="scientific">Terfezia boudieri ATCC MYA-4762</name>
    <dbReference type="NCBI Taxonomy" id="1051890"/>
    <lineage>
        <taxon>Eukaryota</taxon>
        <taxon>Fungi</taxon>
        <taxon>Dikarya</taxon>
        <taxon>Ascomycota</taxon>
        <taxon>Pezizomycotina</taxon>
        <taxon>Pezizomycetes</taxon>
        <taxon>Pezizales</taxon>
        <taxon>Pezizaceae</taxon>
        <taxon>Terfezia</taxon>
    </lineage>
</organism>
<gene>
    <name evidence="2" type="ORF">L211DRAFT_56203</name>
</gene>
<feature type="compositionally biased region" description="Acidic residues" evidence="1">
    <location>
        <begin position="542"/>
        <end position="553"/>
    </location>
</feature>
<dbReference type="Proteomes" id="UP000267821">
    <property type="component" value="Unassembled WGS sequence"/>
</dbReference>
<dbReference type="EMBL" id="ML121536">
    <property type="protein sequence ID" value="RPB25782.1"/>
    <property type="molecule type" value="Genomic_DNA"/>
</dbReference>
<evidence type="ECO:0000313" key="3">
    <source>
        <dbReference type="Proteomes" id="UP000267821"/>
    </source>
</evidence>
<name>A0A3N4LX90_9PEZI</name>